<dbReference type="PANTHER" id="PTHR43622">
    <property type="entry name" value="3-DEHYDROQUINATE SYNTHASE"/>
    <property type="match status" value="1"/>
</dbReference>
<dbReference type="SUPFAM" id="SSF56796">
    <property type="entry name" value="Dehydroquinate synthase-like"/>
    <property type="match status" value="1"/>
</dbReference>
<dbReference type="InterPro" id="IPR050071">
    <property type="entry name" value="Dehydroquinate_synthase"/>
</dbReference>
<dbReference type="EC" id="4.2.3.4" evidence="9"/>
<evidence type="ECO:0000256" key="2">
    <source>
        <dbReference type="ARBA" id="ARBA00001941"/>
    </source>
</evidence>
<accession>A0ABS1TH45</accession>
<keyword evidence="3" id="KW-0479">Metal-binding</keyword>
<evidence type="ECO:0000256" key="4">
    <source>
        <dbReference type="ARBA" id="ARBA00022741"/>
    </source>
</evidence>
<evidence type="ECO:0000256" key="6">
    <source>
        <dbReference type="ARBA" id="ARBA00023027"/>
    </source>
</evidence>
<evidence type="ECO:0000256" key="9">
    <source>
        <dbReference type="NCBIfam" id="TIGR01357"/>
    </source>
</evidence>
<evidence type="ECO:0000256" key="8">
    <source>
        <dbReference type="ARBA" id="ARBA00023285"/>
    </source>
</evidence>
<keyword evidence="4" id="KW-0547">Nucleotide-binding</keyword>
<dbReference type="InterPro" id="IPR056179">
    <property type="entry name" value="DHQS_C"/>
</dbReference>
<keyword evidence="8" id="KW-0170">Cobalt</keyword>
<evidence type="ECO:0000259" key="11">
    <source>
        <dbReference type="Pfam" id="PF24621"/>
    </source>
</evidence>
<gene>
    <name evidence="12" type="primary">aroB</name>
    <name evidence="12" type="ORF">JK636_19715</name>
</gene>
<keyword evidence="7 12" id="KW-0456">Lyase</keyword>
<dbReference type="InterPro" id="IPR016037">
    <property type="entry name" value="DHQ_synth_AroB"/>
</dbReference>
<evidence type="ECO:0000313" key="13">
    <source>
        <dbReference type="Proteomes" id="UP000632377"/>
    </source>
</evidence>
<keyword evidence="13" id="KW-1185">Reference proteome</keyword>
<evidence type="ECO:0000313" key="12">
    <source>
        <dbReference type="EMBL" id="MBL4937941.1"/>
    </source>
</evidence>
<dbReference type="InterPro" id="IPR030960">
    <property type="entry name" value="DHQS/DOIS_N"/>
</dbReference>
<name>A0ABS1TH45_9CLOT</name>
<dbReference type="PANTHER" id="PTHR43622:SF1">
    <property type="entry name" value="3-DEHYDROQUINATE SYNTHASE"/>
    <property type="match status" value="1"/>
</dbReference>
<sequence length="360" mass="40484">MNILKVADCYNVYIDNSFEGFYDVLKANINENTKIFIVTDSCVHKKYEALFIEFANTLNASLCVFNHGEDNKSIDTISFIYNHLLENEADKNSVIIAIGGGVVGDMAAFAAATFMRGIKFINVPTTLVSQVDSCIGGKSGYNYRGIKNIIGCFYNPKLVYISTHFLKTLSKEHLLEGFGEIIKYGVIMDKNILDFLNNNSSGLFSFEDSIYLSIIKECLKIKAEVIAQDYNDKAFRNILNFGHTTAHAIEAESGYTIPHGIAVALGILTALKLSEKLLKLESDVYKNAIKLYTKLGLPTSYKVDNYEAFLYAIKHDKKNNDKINFVLLENLNKCRIKVEVKEDDILWALKNSITMEVFNK</sequence>
<evidence type="ECO:0000259" key="10">
    <source>
        <dbReference type="Pfam" id="PF01761"/>
    </source>
</evidence>
<proteinExistence type="predicted"/>
<dbReference type="NCBIfam" id="TIGR01357">
    <property type="entry name" value="aroB"/>
    <property type="match status" value="1"/>
</dbReference>
<evidence type="ECO:0000256" key="7">
    <source>
        <dbReference type="ARBA" id="ARBA00023239"/>
    </source>
</evidence>
<dbReference type="Pfam" id="PF24621">
    <property type="entry name" value="DHQS_C"/>
    <property type="match status" value="1"/>
</dbReference>
<dbReference type="Gene3D" id="1.20.1090.10">
    <property type="entry name" value="Dehydroquinate synthase-like - alpha domain"/>
    <property type="match status" value="1"/>
</dbReference>
<dbReference type="Pfam" id="PF01761">
    <property type="entry name" value="DHQ_synthase"/>
    <property type="match status" value="1"/>
</dbReference>
<dbReference type="RefSeq" id="WP_202750682.1">
    <property type="nucleotide sequence ID" value="NZ_JAESWC010000018.1"/>
</dbReference>
<dbReference type="PIRSF" id="PIRSF001455">
    <property type="entry name" value="DHQ_synth"/>
    <property type="match status" value="1"/>
</dbReference>
<reference evidence="12 13" key="1">
    <citation type="submission" date="2021-01" db="EMBL/GenBank/DDBJ databases">
        <title>Genome public.</title>
        <authorList>
            <person name="Liu C."/>
            <person name="Sun Q."/>
        </authorList>
    </citation>
    <scope>NUCLEOTIDE SEQUENCE [LARGE SCALE GENOMIC DNA]</scope>
    <source>
        <strain evidence="12 13">YIM B02515</strain>
    </source>
</reference>
<comment type="caution">
    <text evidence="12">The sequence shown here is derived from an EMBL/GenBank/DDBJ whole genome shotgun (WGS) entry which is preliminary data.</text>
</comment>
<comment type="cofactor">
    <cofactor evidence="2">
        <name>Co(2+)</name>
        <dbReference type="ChEBI" id="CHEBI:48828"/>
    </cofactor>
</comment>
<evidence type="ECO:0000256" key="1">
    <source>
        <dbReference type="ARBA" id="ARBA00001911"/>
    </source>
</evidence>
<protein>
    <recommendedName>
        <fullName evidence="9">3-dehydroquinate synthase</fullName>
        <ecNumber evidence="9">4.2.3.4</ecNumber>
    </recommendedName>
</protein>
<feature type="domain" description="3-dehydroquinate synthase C-terminal" evidence="11">
    <location>
        <begin position="177"/>
        <end position="319"/>
    </location>
</feature>
<dbReference type="InterPro" id="IPR030963">
    <property type="entry name" value="DHQ_synth_fam"/>
</dbReference>
<organism evidence="12 13">
    <name type="scientific">Clostridium rhizosphaerae</name>
    <dbReference type="NCBI Taxonomy" id="2803861"/>
    <lineage>
        <taxon>Bacteria</taxon>
        <taxon>Bacillati</taxon>
        <taxon>Bacillota</taxon>
        <taxon>Clostridia</taxon>
        <taxon>Eubacteriales</taxon>
        <taxon>Clostridiaceae</taxon>
        <taxon>Clostridium</taxon>
    </lineage>
</organism>
<evidence type="ECO:0000256" key="5">
    <source>
        <dbReference type="ARBA" id="ARBA00022833"/>
    </source>
</evidence>
<comment type="cofactor">
    <cofactor evidence="1">
        <name>NAD(+)</name>
        <dbReference type="ChEBI" id="CHEBI:57540"/>
    </cofactor>
</comment>
<dbReference type="CDD" id="cd08195">
    <property type="entry name" value="DHQS"/>
    <property type="match status" value="1"/>
</dbReference>
<dbReference type="GO" id="GO:0003856">
    <property type="term" value="F:3-dehydroquinate synthase activity"/>
    <property type="evidence" value="ECO:0007669"/>
    <property type="project" value="UniProtKB-EC"/>
</dbReference>
<keyword evidence="6" id="KW-0520">NAD</keyword>
<evidence type="ECO:0000256" key="3">
    <source>
        <dbReference type="ARBA" id="ARBA00022723"/>
    </source>
</evidence>
<feature type="domain" description="3-dehydroquinate synthase N-terminal" evidence="10">
    <location>
        <begin position="63"/>
        <end position="174"/>
    </location>
</feature>
<keyword evidence="5" id="KW-0862">Zinc</keyword>
<dbReference type="Proteomes" id="UP000632377">
    <property type="component" value="Unassembled WGS sequence"/>
</dbReference>
<dbReference type="Gene3D" id="3.40.50.1970">
    <property type="match status" value="1"/>
</dbReference>
<dbReference type="EMBL" id="JAESWC010000018">
    <property type="protein sequence ID" value="MBL4937941.1"/>
    <property type="molecule type" value="Genomic_DNA"/>
</dbReference>